<dbReference type="NCBIfam" id="TIGR01413">
    <property type="entry name" value="Dyp_perox_fam"/>
    <property type="match status" value="1"/>
</dbReference>
<accession>A0A1I1H4N9</accession>
<evidence type="ECO:0000256" key="1">
    <source>
        <dbReference type="ARBA" id="ARBA00001970"/>
    </source>
</evidence>
<feature type="domain" description="Dyp-type peroxidase C-terminal" evidence="8">
    <location>
        <begin position="130"/>
        <end position="289"/>
    </location>
</feature>
<keyword evidence="3" id="KW-0479">Metal-binding</keyword>
<evidence type="ECO:0000259" key="8">
    <source>
        <dbReference type="Pfam" id="PF20628"/>
    </source>
</evidence>
<evidence type="ECO:0000256" key="4">
    <source>
        <dbReference type="ARBA" id="ARBA00023002"/>
    </source>
</evidence>
<gene>
    <name evidence="9" type="ORF">SAMN02745724_01068</name>
</gene>
<dbReference type="RefSeq" id="WP_091981120.1">
    <property type="nucleotide sequence ID" value="NZ_FOLO01000005.1"/>
</dbReference>
<dbReference type="GO" id="GO:0005829">
    <property type="term" value="C:cytosol"/>
    <property type="evidence" value="ECO:0007669"/>
    <property type="project" value="TreeGrafter"/>
</dbReference>
<reference evidence="9 10" key="1">
    <citation type="submission" date="2016-10" db="EMBL/GenBank/DDBJ databases">
        <authorList>
            <person name="de Groot N.N."/>
        </authorList>
    </citation>
    <scope>NUCLEOTIDE SEQUENCE [LARGE SCALE GENOMIC DNA]</scope>
    <source>
        <strain evidence="9 10">DSM 6059</strain>
    </source>
</reference>
<keyword evidence="10" id="KW-1185">Reference proteome</keyword>
<proteinExistence type="inferred from homology"/>
<dbReference type="Proteomes" id="UP000198862">
    <property type="component" value="Unassembled WGS sequence"/>
</dbReference>
<evidence type="ECO:0000256" key="6">
    <source>
        <dbReference type="ARBA" id="ARBA00025737"/>
    </source>
</evidence>
<dbReference type="InterPro" id="IPR011008">
    <property type="entry name" value="Dimeric_a/b-barrel"/>
</dbReference>
<evidence type="ECO:0000256" key="3">
    <source>
        <dbReference type="ARBA" id="ARBA00022723"/>
    </source>
</evidence>
<evidence type="ECO:0000259" key="7">
    <source>
        <dbReference type="Pfam" id="PF04261"/>
    </source>
</evidence>
<comment type="cofactor">
    <cofactor evidence="1">
        <name>heme b</name>
        <dbReference type="ChEBI" id="CHEBI:60344"/>
    </cofactor>
</comment>
<dbReference type="GO" id="GO:0046872">
    <property type="term" value="F:metal ion binding"/>
    <property type="evidence" value="ECO:0007669"/>
    <property type="project" value="UniProtKB-KW"/>
</dbReference>
<evidence type="ECO:0000256" key="5">
    <source>
        <dbReference type="ARBA" id="ARBA00023004"/>
    </source>
</evidence>
<sequence length="299" mass="34065">MSAPQPGIFDESSNQFYFLEYQLNENVSLNDIKTVLSKVLKMQNEVNTVIAFGKTLLNRLEHDTHILEIKNFETLNGINDFHAQGTQRDVLFWIHSNEIAKNFDTAMMINKLIQNIATTALDLTGFTYHDDRDLIGFVDGSANPKVPEQHQVALLPQDHKYAGGSYVLTQKWCHNLPAFNHMPITEQEQVIGRTKHDSIELEGDDMPLNSHVSRTDVSINGKAMKIYRRSAPFGNTIEHGLYFLSFACEMQRFTSQLNHMFGLTDDGLHDRLIEFSTAKTGSYWFAPSVKDLNRLVEIN</sequence>
<keyword evidence="2 9" id="KW-0575">Peroxidase</keyword>
<dbReference type="InterPro" id="IPR006314">
    <property type="entry name" value="Dyp_peroxidase"/>
</dbReference>
<evidence type="ECO:0000313" key="10">
    <source>
        <dbReference type="Proteomes" id="UP000198862"/>
    </source>
</evidence>
<protein>
    <submittedName>
        <fullName evidence="9">Putative iron-dependent peroxidase</fullName>
    </submittedName>
</protein>
<evidence type="ECO:0000256" key="2">
    <source>
        <dbReference type="ARBA" id="ARBA00022559"/>
    </source>
</evidence>
<dbReference type="PANTHER" id="PTHR30521:SF0">
    <property type="entry name" value="DYP-TYPE PEROXIDASE FAMILY PROTEIN"/>
    <property type="match status" value="1"/>
</dbReference>
<dbReference type="AlphaFoldDB" id="A0A1I1H4N9"/>
<name>A0A1I1H4N9_9GAMM</name>
<dbReference type="PROSITE" id="PS51404">
    <property type="entry name" value="DYP_PEROXIDASE"/>
    <property type="match status" value="1"/>
</dbReference>
<dbReference type="InterPro" id="IPR048328">
    <property type="entry name" value="Dyp_perox_C"/>
</dbReference>
<organism evidence="9 10">
    <name type="scientific">Pseudoalteromonas denitrificans DSM 6059</name>
    <dbReference type="NCBI Taxonomy" id="1123010"/>
    <lineage>
        <taxon>Bacteria</taxon>
        <taxon>Pseudomonadati</taxon>
        <taxon>Pseudomonadota</taxon>
        <taxon>Gammaproteobacteria</taxon>
        <taxon>Alteromonadales</taxon>
        <taxon>Pseudoalteromonadaceae</taxon>
        <taxon>Pseudoalteromonas</taxon>
    </lineage>
</organism>
<dbReference type="GO" id="GO:0004601">
    <property type="term" value="F:peroxidase activity"/>
    <property type="evidence" value="ECO:0007669"/>
    <property type="project" value="UniProtKB-KW"/>
</dbReference>
<dbReference type="Pfam" id="PF04261">
    <property type="entry name" value="Dyp_perox_N"/>
    <property type="match status" value="1"/>
</dbReference>
<keyword evidence="5" id="KW-0408">Iron</keyword>
<dbReference type="GO" id="GO:0020037">
    <property type="term" value="F:heme binding"/>
    <property type="evidence" value="ECO:0007669"/>
    <property type="project" value="InterPro"/>
</dbReference>
<evidence type="ECO:0000313" key="9">
    <source>
        <dbReference type="EMBL" id="SFC16393.1"/>
    </source>
</evidence>
<dbReference type="OrthoDB" id="3251355at2"/>
<dbReference type="Pfam" id="PF20628">
    <property type="entry name" value="Dyp_perox_C"/>
    <property type="match status" value="1"/>
</dbReference>
<comment type="similarity">
    <text evidence="6">Belongs to the DyP-type peroxidase family.</text>
</comment>
<dbReference type="InterPro" id="IPR048327">
    <property type="entry name" value="Dyp_perox_N"/>
</dbReference>
<dbReference type="STRING" id="1123010.SAMN02745724_01068"/>
<dbReference type="EMBL" id="FOLO01000005">
    <property type="protein sequence ID" value="SFC16393.1"/>
    <property type="molecule type" value="Genomic_DNA"/>
</dbReference>
<feature type="domain" description="Dyp-type peroxidase N-terminal" evidence="7">
    <location>
        <begin position="43"/>
        <end position="126"/>
    </location>
</feature>
<dbReference type="PANTHER" id="PTHR30521">
    <property type="entry name" value="DEFERROCHELATASE/PEROXIDASE"/>
    <property type="match status" value="1"/>
</dbReference>
<keyword evidence="4" id="KW-0560">Oxidoreductase</keyword>
<dbReference type="SUPFAM" id="SSF54909">
    <property type="entry name" value="Dimeric alpha+beta barrel"/>
    <property type="match status" value="1"/>
</dbReference>